<evidence type="ECO:0008006" key="3">
    <source>
        <dbReference type="Google" id="ProtNLM"/>
    </source>
</evidence>
<dbReference type="EMBL" id="AFZC02000002">
    <property type="protein sequence ID" value="EHL13429.1"/>
    <property type="molecule type" value="Genomic_DNA"/>
</dbReference>
<protein>
    <recommendedName>
        <fullName evidence="3">DUF3990 domain-containing protein</fullName>
    </recommendedName>
</protein>
<organism evidence="1 2">
    <name type="scientific">Oribacterium parvum ACB1</name>
    <dbReference type="NCBI Taxonomy" id="796943"/>
    <lineage>
        <taxon>Bacteria</taxon>
        <taxon>Bacillati</taxon>
        <taxon>Bacillota</taxon>
        <taxon>Clostridia</taxon>
        <taxon>Lachnospirales</taxon>
        <taxon>Lachnospiraceae</taxon>
        <taxon>Oribacterium</taxon>
    </lineage>
</organism>
<name>G9WKX4_9FIRM</name>
<evidence type="ECO:0000313" key="2">
    <source>
        <dbReference type="Proteomes" id="UP000018461"/>
    </source>
</evidence>
<accession>G9WKX4</accession>
<reference evidence="1" key="2">
    <citation type="submission" date="2013-03" db="EMBL/GenBank/DDBJ databases">
        <title>The Genome Sequence of Oribacterium sp. ACB1.</title>
        <authorList>
            <consortium name="The Broad Institute Genomics Platform"/>
            <consortium name="The Broad Institute Genome Sequencing Center for Infectious Disease"/>
            <person name="Earl A."/>
            <person name="Ward D."/>
            <person name="Feldgarden M."/>
            <person name="Gevers D."/>
            <person name="Sizova M."/>
            <person name="Hazen A."/>
            <person name="Epstein S."/>
            <person name="Walker B."/>
            <person name="Young S."/>
            <person name="Zeng Q."/>
            <person name="Gargeya S."/>
            <person name="Fitzgerald M."/>
            <person name="Haas B."/>
            <person name="Abouelleil A."/>
            <person name="Allen A.W."/>
            <person name="Alvarado L."/>
            <person name="Arachchi H.M."/>
            <person name="Berlin A.M."/>
            <person name="Chapman S.B."/>
            <person name="Gainer-Dewar J."/>
            <person name="Goldberg J."/>
            <person name="Griggs A."/>
            <person name="Gujja S."/>
            <person name="Hansen M."/>
            <person name="Howarth C."/>
            <person name="Imamovic A."/>
            <person name="Ireland A."/>
            <person name="Larimer J."/>
            <person name="McCowan C."/>
            <person name="Murphy C."/>
            <person name="Pearson M."/>
            <person name="Poon T.W."/>
            <person name="Priest M."/>
            <person name="Roberts A."/>
            <person name="Saif S."/>
            <person name="Shea T."/>
            <person name="Sisk P."/>
            <person name="Sykes S."/>
            <person name="Wortman J."/>
            <person name="Nusbaum C."/>
            <person name="Birren B."/>
        </authorList>
    </citation>
    <scope>NUCLEOTIDE SEQUENCE [LARGE SCALE GENOMIC DNA]</scope>
    <source>
        <strain evidence="1">ACB1</strain>
    </source>
</reference>
<sequence>MRLYHGSNVDIKETTNQYSFHTDRAIRLLKKVEE</sequence>
<evidence type="ECO:0000313" key="1">
    <source>
        <dbReference type="EMBL" id="EHL13429.1"/>
    </source>
</evidence>
<gene>
    <name evidence="1" type="ORF">HMPREF9625_02031</name>
</gene>
<comment type="caution">
    <text evidence="1">The sequence shown here is derived from an EMBL/GenBank/DDBJ whole genome shotgun (WGS) entry which is preliminary data.</text>
</comment>
<keyword evidence="2" id="KW-1185">Reference proteome</keyword>
<proteinExistence type="predicted"/>
<dbReference type="HOGENOM" id="CLU_3374914_0_0_9"/>
<dbReference type="AlphaFoldDB" id="G9WKX4"/>
<reference evidence="1" key="1">
    <citation type="submission" date="2011-08" db="EMBL/GenBank/DDBJ databases">
        <authorList>
            <consortium name="The Broad Institute Genome Sequencing Platform"/>
            <person name="Earl A."/>
            <person name="Ward D."/>
            <person name="Feldgarden M."/>
            <person name="Gevers D."/>
            <person name="Sizova M."/>
            <person name="Hazen A."/>
            <person name="Epstein S."/>
            <person name="Young S.K."/>
            <person name="Zeng Q."/>
            <person name="Gargeya S."/>
            <person name="Fitzgerald M."/>
            <person name="Haas B."/>
            <person name="Abouelleil A."/>
            <person name="Alvarado L."/>
            <person name="Arachchi H.M."/>
            <person name="Berlin A."/>
            <person name="Brown A."/>
            <person name="Chapman S.B."/>
            <person name="Chen Z."/>
            <person name="Dunbar C."/>
            <person name="Freedman E."/>
            <person name="Gearin G."/>
            <person name="Gellesch M."/>
            <person name="Goldberg J."/>
            <person name="Griggs A."/>
            <person name="Gujja S."/>
            <person name="Heiman D."/>
            <person name="Howarth C."/>
            <person name="Larson L."/>
            <person name="Lui A."/>
            <person name="MacDonald P.J.P."/>
            <person name="Montmayeur A."/>
            <person name="Murphy C."/>
            <person name="Neiman D."/>
            <person name="Pearson M."/>
            <person name="Priest M."/>
            <person name="Roberts A."/>
            <person name="Saif S."/>
            <person name="Shea T."/>
            <person name="Shenoy N."/>
            <person name="Sisk P."/>
            <person name="Stolte C."/>
            <person name="Sykes S."/>
            <person name="Wortman J."/>
            <person name="Nusbaum C."/>
            <person name="Birren B."/>
        </authorList>
    </citation>
    <scope>NUCLEOTIDE SEQUENCE</scope>
    <source>
        <strain evidence="1">ACB1</strain>
    </source>
</reference>
<dbReference type="Proteomes" id="UP000018461">
    <property type="component" value="Unassembled WGS sequence"/>
</dbReference>